<dbReference type="Pfam" id="PF00400">
    <property type="entry name" value="WD40"/>
    <property type="match status" value="4"/>
</dbReference>
<name>A0AAD4IUB6_PERFH</name>
<feature type="repeat" description="WD" evidence="14">
    <location>
        <begin position="168"/>
        <end position="210"/>
    </location>
</feature>
<evidence type="ECO:0000256" key="1">
    <source>
        <dbReference type="ARBA" id="ARBA00004255"/>
    </source>
</evidence>
<evidence type="ECO:0000256" key="13">
    <source>
        <dbReference type="ARBA" id="ARBA00032920"/>
    </source>
</evidence>
<dbReference type="PIRSF" id="PIRSF005567">
    <property type="entry name" value="Coatomer_beta'_subunit"/>
    <property type="match status" value="1"/>
</dbReference>
<evidence type="ECO:0000256" key="10">
    <source>
        <dbReference type="ARBA" id="ARBA00023136"/>
    </source>
</evidence>
<comment type="subcellular location">
    <subcellularLocation>
        <location evidence="2">Cytoplasmic vesicle</location>
        <location evidence="2">COPI-coated vesicle membrane</location>
        <topology evidence="2">Peripheral membrane protein</topology>
        <orientation evidence="2">Cytoplasmic side</orientation>
    </subcellularLocation>
    <subcellularLocation>
        <location evidence="1">Golgi apparatus membrane</location>
        <topology evidence="1">Peripheral membrane protein</topology>
        <orientation evidence="1">Cytoplasmic side</orientation>
    </subcellularLocation>
</comment>
<evidence type="ECO:0000256" key="11">
    <source>
        <dbReference type="ARBA" id="ARBA00023329"/>
    </source>
</evidence>
<dbReference type="InterPro" id="IPR020472">
    <property type="entry name" value="WD40_PAC1"/>
</dbReference>
<keyword evidence="15" id="KW-0175">Coiled coil</keyword>
<dbReference type="PRINTS" id="PR00320">
    <property type="entry name" value="GPROTEINBRPT"/>
</dbReference>
<dbReference type="PROSITE" id="PS50082">
    <property type="entry name" value="WD_REPEATS_2"/>
    <property type="match status" value="3"/>
</dbReference>
<evidence type="ECO:0000259" key="16">
    <source>
        <dbReference type="Pfam" id="PF04053"/>
    </source>
</evidence>
<organism evidence="17 18">
    <name type="scientific">Perilla frutescens var. hirtella</name>
    <name type="common">Perilla citriodora</name>
    <name type="synonym">Perilla setoyensis</name>
    <dbReference type="NCBI Taxonomy" id="608512"/>
    <lineage>
        <taxon>Eukaryota</taxon>
        <taxon>Viridiplantae</taxon>
        <taxon>Streptophyta</taxon>
        <taxon>Embryophyta</taxon>
        <taxon>Tracheophyta</taxon>
        <taxon>Spermatophyta</taxon>
        <taxon>Magnoliopsida</taxon>
        <taxon>eudicotyledons</taxon>
        <taxon>Gunneridae</taxon>
        <taxon>Pentapetalae</taxon>
        <taxon>asterids</taxon>
        <taxon>lamiids</taxon>
        <taxon>Lamiales</taxon>
        <taxon>Lamiaceae</taxon>
        <taxon>Nepetoideae</taxon>
        <taxon>Elsholtzieae</taxon>
        <taxon>Perilla</taxon>
    </lineage>
</organism>
<evidence type="ECO:0000256" key="7">
    <source>
        <dbReference type="ARBA" id="ARBA00022892"/>
    </source>
</evidence>
<accession>A0AAD4IUB6</accession>
<dbReference type="InterPro" id="IPR015943">
    <property type="entry name" value="WD40/YVTN_repeat-like_dom_sf"/>
</dbReference>
<dbReference type="CDD" id="cd00200">
    <property type="entry name" value="WD40"/>
    <property type="match status" value="1"/>
</dbReference>
<dbReference type="InterPro" id="IPR016453">
    <property type="entry name" value="COPB2"/>
</dbReference>
<comment type="function">
    <text evidence="12">The coatomer is a cytosolic protein complex that binds to dilysine motifs and reversibly associates with Golgi non-clathrin-coated vesicles, which further mediate biosynthetic protein transport from the ER, via the Golgi up to the trans Golgi network. Coatomer complex is required for budding from Golgi membranes, and is essential for the retrograde Golgi-to-ER transport of dilysine-tagged proteins.</text>
</comment>
<keyword evidence="11" id="KW-0968">Cytoplasmic vesicle</keyword>
<comment type="caution">
    <text evidence="17">The sequence shown here is derived from an EMBL/GenBank/DDBJ whole genome shotgun (WGS) entry which is preliminary data.</text>
</comment>
<dbReference type="Pfam" id="PF04053">
    <property type="entry name" value="B-prop_COPA_B_2nd"/>
    <property type="match status" value="2"/>
</dbReference>
<keyword evidence="8" id="KW-0653">Protein transport</keyword>
<dbReference type="GO" id="GO:0006891">
    <property type="term" value="P:intra-Golgi vesicle-mediated transport"/>
    <property type="evidence" value="ECO:0007669"/>
    <property type="project" value="TreeGrafter"/>
</dbReference>
<dbReference type="InterPro" id="IPR006692">
    <property type="entry name" value="Beta-prop_COPA/B_2nd"/>
</dbReference>
<feature type="coiled-coil region" evidence="15">
    <location>
        <begin position="656"/>
        <end position="690"/>
    </location>
</feature>
<keyword evidence="7" id="KW-0931">ER-Golgi transport</keyword>
<dbReference type="PROSITE" id="PS50294">
    <property type="entry name" value="WD_REPEATS_REGION"/>
    <property type="match status" value="3"/>
</dbReference>
<keyword evidence="9" id="KW-0333">Golgi apparatus</keyword>
<proteinExistence type="inferred from homology"/>
<dbReference type="AlphaFoldDB" id="A0AAD4IUB6"/>
<dbReference type="SUPFAM" id="SSF50978">
    <property type="entry name" value="WD40 repeat-like"/>
    <property type="match status" value="2"/>
</dbReference>
<keyword evidence="8" id="KW-0813">Transport</keyword>
<feature type="repeat" description="WD" evidence="14">
    <location>
        <begin position="211"/>
        <end position="252"/>
    </location>
</feature>
<evidence type="ECO:0000256" key="8">
    <source>
        <dbReference type="ARBA" id="ARBA00022927"/>
    </source>
</evidence>
<comment type="subunit">
    <text evidence="4">Oligomeric complex that consists of at least the alpha, beta, beta', gamma, delta, epsilon and zeta subunits.</text>
</comment>
<evidence type="ECO:0000256" key="6">
    <source>
        <dbReference type="ARBA" id="ARBA00022737"/>
    </source>
</evidence>
<evidence type="ECO:0000256" key="3">
    <source>
        <dbReference type="ARBA" id="ARBA00010844"/>
    </source>
</evidence>
<dbReference type="PANTHER" id="PTHR19876">
    <property type="entry name" value="COATOMER"/>
    <property type="match status" value="1"/>
</dbReference>
<sequence>MSRPSGRRGLCLLDFTTNLGVSGMARAAKAQQLKLEIKEEFTLLSERVYSVDEHPAEPWILTSLNSGTVCIWNYSTQTLVGSVKVTGLPVRSAKFIARKQWVVAGADDKVIHVYNYSTMDMTKEFEAHTNGIRCVAVHPTLPYVLSSSDDMLIKLWDWENGWLCIRTFKGHSNCVMQVTFNPRDTHTFASASLDDTIKVWDYETKSCVQTLEGHTHNVSAVCFLPGFPIIITGSDDGNVRIWHAASYRLEYNLNYGPESVWAVSYIKSLLRVIIGYDKGTIMVKLSSEVPFASMDSEGKIIWARHKKMETVNIKSVGADYEVVDGDSLPLTVEEFGTSRPYIQSLTHHPNGEFYCVCGNGSYAIHTPSGGWKQFGPALEFVWSTEGHCAIRESTSKITIFSKTFKRKKSIRPTFSVEHIYGGNLLAMCSNDNIHFYDWADLCYVADFAGYETDDDTVDMANLADCTLIWKITVNVEVRKLHIKNLYWADSHDLVTIASDTSFYILKYAREIVTKHLDANRPAEEGGVGDAFQLLYEIKERVWTGLWVGDCFIYNNSSQRLNYCIGGEVTTMCRLELDRPMYLLGYLASQSRVCLLDKEYKLVGYTLPLSVMEFRSLVMAYDMERANKVLESIPEEHCRGLAEWAAHVAPKAAFKNLRRKFRAMHDARSELEKLHREYEERREKMSAMEECYVKKDVELEFIREVLPTFSGTVYLCPQVSTMAKNNYISFLQANKAQGINSAKLVEIEHLGPHVWANRERWPYY</sequence>
<dbReference type="InterPro" id="IPR050844">
    <property type="entry name" value="Coatomer_complex_subunit"/>
</dbReference>
<feature type="domain" description="COPA/B second beta-propeller" evidence="16">
    <location>
        <begin position="306"/>
        <end position="445"/>
    </location>
</feature>
<dbReference type="GO" id="GO:0006888">
    <property type="term" value="P:endoplasmic reticulum to Golgi vesicle-mediated transport"/>
    <property type="evidence" value="ECO:0007669"/>
    <property type="project" value="TreeGrafter"/>
</dbReference>
<gene>
    <name evidence="17" type="ORF">C2S53_006186</name>
</gene>
<evidence type="ECO:0000256" key="9">
    <source>
        <dbReference type="ARBA" id="ARBA00023034"/>
    </source>
</evidence>
<evidence type="ECO:0000256" key="2">
    <source>
        <dbReference type="ARBA" id="ARBA00004347"/>
    </source>
</evidence>
<keyword evidence="10" id="KW-0472">Membrane</keyword>
<protein>
    <recommendedName>
        <fullName evidence="13">Beta'-coat protein</fullName>
    </recommendedName>
</protein>
<dbReference type="Proteomes" id="UP001190926">
    <property type="component" value="Unassembled WGS sequence"/>
</dbReference>
<evidence type="ECO:0000256" key="15">
    <source>
        <dbReference type="SAM" id="Coils"/>
    </source>
</evidence>
<dbReference type="InterPro" id="IPR001680">
    <property type="entry name" value="WD40_rpt"/>
</dbReference>
<dbReference type="SMART" id="SM00320">
    <property type="entry name" value="WD40"/>
    <property type="match status" value="6"/>
</dbReference>
<evidence type="ECO:0000256" key="5">
    <source>
        <dbReference type="ARBA" id="ARBA00022574"/>
    </source>
</evidence>
<keyword evidence="5 14" id="KW-0853">WD repeat</keyword>
<dbReference type="FunFam" id="2.130.10.10:FF:000016">
    <property type="entry name" value="Coatomer alpha subunit, putative"/>
    <property type="match status" value="1"/>
</dbReference>
<feature type="domain" description="COPA/B second beta-propeller" evidence="16">
    <location>
        <begin position="476"/>
        <end position="596"/>
    </location>
</feature>
<evidence type="ECO:0000256" key="4">
    <source>
        <dbReference type="ARBA" id="ARBA00011775"/>
    </source>
</evidence>
<dbReference type="GO" id="GO:0000139">
    <property type="term" value="C:Golgi membrane"/>
    <property type="evidence" value="ECO:0007669"/>
    <property type="project" value="UniProtKB-SubCell"/>
</dbReference>
<dbReference type="GO" id="GO:0005198">
    <property type="term" value="F:structural molecule activity"/>
    <property type="evidence" value="ECO:0007669"/>
    <property type="project" value="InterPro"/>
</dbReference>
<feature type="repeat" description="WD" evidence="14">
    <location>
        <begin position="125"/>
        <end position="157"/>
    </location>
</feature>
<reference evidence="17 18" key="1">
    <citation type="journal article" date="2021" name="Nat. Commun.">
        <title>Incipient diploidization of the medicinal plant Perilla within 10,000 years.</title>
        <authorList>
            <person name="Zhang Y."/>
            <person name="Shen Q."/>
            <person name="Leng L."/>
            <person name="Zhang D."/>
            <person name="Chen S."/>
            <person name="Shi Y."/>
            <person name="Ning Z."/>
            <person name="Chen S."/>
        </authorList>
    </citation>
    <scope>NUCLEOTIDE SEQUENCE [LARGE SCALE GENOMIC DNA]</scope>
    <source>
        <strain evidence="18">cv. PC099</strain>
    </source>
</reference>
<dbReference type="EMBL" id="SDAM02002107">
    <property type="protein sequence ID" value="KAH6821355.1"/>
    <property type="molecule type" value="Genomic_DNA"/>
</dbReference>
<dbReference type="GO" id="GO:0006886">
    <property type="term" value="P:intracellular protein transport"/>
    <property type="evidence" value="ECO:0007669"/>
    <property type="project" value="InterPro"/>
</dbReference>
<comment type="similarity">
    <text evidence="3">Belongs to the WD repeat COPB2 family.</text>
</comment>
<dbReference type="InterPro" id="IPR036322">
    <property type="entry name" value="WD40_repeat_dom_sf"/>
</dbReference>
<keyword evidence="18" id="KW-1185">Reference proteome</keyword>
<dbReference type="GO" id="GO:0006890">
    <property type="term" value="P:retrograde vesicle-mediated transport, Golgi to endoplasmic reticulum"/>
    <property type="evidence" value="ECO:0007669"/>
    <property type="project" value="TreeGrafter"/>
</dbReference>
<dbReference type="GO" id="GO:0030126">
    <property type="term" value="C:COPI vesicle coat"/>
    <property type="evidence" value="ECO:0007669"/>
    <property type="project" value="TreeGrafter"/>
</dbReference>
<evidence type="ECO:0000313" key="17">
    <source>
        <dbReference type="EMBL" id="KAH6821355.1"/>
    </source>
</evidence>
<evidence type="ECO:0000313" key="18">
    <source>
        <dbReference type="Proteomes" id="UP001190926"/>
    </source>
</evidence>
<dbReference type="Gene3D" id="2.130.10.10">
    <property type="entry name" value="YVTN repeat-like/Quinoprotein amine dehydrogenase"/>
    <property type="match status" value="2"/>
</dbReference>
<dbReference type="PANTHER" id="PTHR19876:SF68">
    <property type="entry name" value="COATOMER SUBUNIT BETA'-2"/>
    <property type="match status" value="1"/>
</dbReference>
<evidence type="ECO:0000256" key="12">
    <source>
        <dbReference type="ARBA" id="ARBA00025536"/>
    </source>
</evidence>
<keyword evidence="6" id="KW-0677">Repeat</keyword>
<evidence type="ECO:0000256" key="14">
    <source>
        <dbReference type="PROSITE-ProRule" id="PRU00221"/>
    </source>
</evidence>